<evidence type="ECO:0000313" key="2">
    <source>
        <dbReference type="EMBL" id="KAJ9614280.1"/>
    </source>
</evidence>
<reference evidence="2" key="1">
    <citation type="submission" date="2022-10" db="EMBL/GenBank/DDBJ databases">
        <title>Culturing micro-colonial fungi from biological soil crusts in the Mojave desert and describing Neophaeococcomyces mojavensis, and introducing the new genera and species Taxawa tesnikishii.</title>
        <authorList>
            <person name="Kurbessoian T."/>
            <person name="Stajich J.E."/>
        </authorList>
    </citation>
    <scope>NUCLEOTIDE SEQUENCE</scope>
    <source>
        <strain evidence="2">TK_41</strain>
    </source>
</reference>
<dbReference type="EMBL" id="JAPDRK010000003">
    <property type="protein sequence ID" value="KAJ9614280.1"/>
    <property type="molecule type" value="Genomic_DNA"/>
</dbReference>
<proteinExistence type="predicted"/>
<dbReference type="AlphaFoldDB" id="A0AA38XIU3"/>
<comment type="caution">
    <text evidence="2">The sequence shown here is derived from an EMBL/GenBank/DDBJ whole genome shotgun (WGS) entry which is preliminary data.</text>
</comment>
<keyword evidence="3" id="KW-1185">Reference proteome</keyword>
<dbReference type="Proteomes" id="UP001172673">
    <property type="component" value="Unassembled WGS sequence"/>
</dbReference>
<keyword evidence="1" id="KW-0812">Transmembrane</keyword>
<accession>A0AA38XIU3</accession>
<keyword evidence="1" id="KW-0472">Membrane</keyword>
<feature type="transmembrane region" description="Helical" evidence="1">
    <location>
        <begin position="204"/>
        <end position="224"/>
    </location>
</feature>
<feature type="transmembrane region" description="Helical" evidence="1">
    <location>
        <begin position="174"/>
        <end position="192"/>
    </location>
</feature>
<protein>
    <submittedName>
        <fullName evidence="2">Uncharacterized protein</fullName>
    </submittedName>
</protein>
<organism evidence="2 3">
    <name type="scientific">Cladophialophora chaetospira</name>
    <dbReference type="NCBI Taxonomy" id="386627"/>
    <lineage>
        <taxon>Eukaryota</taxon>
        <taxon>Fungi</taxon>
        <taxon>Dikarya</taxon>
        <taxon>Ascomycota</taxon>
        <taxon>Pezizomycotina</taxon>
        <taxon>Eurotiomycetes</taxon>
        <taxon>Chaetothyriomycetidae</taxon>
        <taxon>Chaetothyriales</taxon>
        <taxon>Herpotrichiellaceae</taxon>
        <taxon>Cladophialophora</taxon>
    </lineage>
</organism>
<evidence type="ECO:0000313" key="3">
    <source>
        <dbReference type="Proteomes" id="UP001172673"/>
    </source>
</evidence>
<gene>
    <name evidence="2" type="ORF">H2200_002416</name>
</gene>
<sequence length="333" mass="36114">MSRVNCNGVHPELIDGYLVRTTAATSAHHSGAIGVSTLQSSLSEDTVKDVVTQLNSCHAYEAAKRRLQVPSTDAKLRWCSQIVIEDTSKDNPCDQLLELLSAATQVDLLDQKSASLRNEMRYTLGLGLEGSSSATKSKAEGIKVAINGDDTISFVITFDAISEYCTANATSRKISFLIGSISLALILSLYVLELKYSLAWRLSTGWILALLGYLGIVVFVTLAARHIQRSSHSIPLRPRNAHLSQPWTDGLVIAAQSDSKTGAEMLTAATGGRQSFEAVWLRPLTSWACIKADFIGTSLTLSFLCHYLGLRSSTWWLGLSELVICISAAFARS</sequence>
<name>A0AA38XIU3_9EURO</name>
<keyword evidence="1" id="KW-1133">Transmembrane helix</keyword>
<evidence type="ECO:0000256" key="1">
    <source>
        <dbReference type="SAM" id="Phobius"/>
    </source>
</evidence>